<sequence length="219" mass="24100">MASSDRAIVLIGGGWHPTASYEKFQSALEAQDYRTPTADLYTDSEFVRSYVEGLVEAGRDVVVLMHSYGGQVSTNCLVGLGAETRKQRGLTGGVTRLVYIAAFAVTEGSSMVDVVKAFGHEARMPKLQELEAYVARLARWNGKAMHQGTRQCAWREISVSFVYATADMTVPFDYQKLFVEKMHGQGREVETFSMDTGPCPTFTKASELVEIVHGVVTRA</sequence>
<dbReference type="InterPro" id="IPR000073">
    <property type="entry name" value="AB_hydrolase_1"/>
</dbReference>
<proteinExistence type="predicted"/>
<evidence type="ECO:0000313" key="2">
    <source>
        <dbReference type="EMBL" id="KAE8391443.1"/>
    </source>
</evidence>
<dbReference type="OrthoDB" id="408373at2759"/>
<organism evidence="2">
    <name type="scientific">Petromyces alliaceus</name>
    <name type="common">Aspergillus alliaceus</name>
    <dbReference type="NCBI Taxonomy" id="209559"/>
    <lineage>
        <taxon>Eukaryota</taxon>
        <taxon>Fungi</taxon>
        <taxon>Dikarya</taxon>
        <taxon>Ascomycota</taxon>
        <taxon>Pezizomycotina</taxon>
        <taxon>Eurotiomycetes</taxon>
        <taxon>Eurotiomycetidae</taxon>
        <taxon>Eurotiales</taxon>
        <taxon>Aspergillaceae</taxon>
        <taxon>Aspergillus</taxon>
        <taxon>Aspergillus subgen. Circumdati</taxon>
    </lineage>
</organism>
<feature type="domain" description="AB hydrolase-1" evidence="1">
    <location>
        <begin position="33"/>
        <end position="200"/>
    </location>
</feature>
<accession>A0A5N7CCX2</accession>
<name>A0A5N7CCX2_PETAA</name>
<dbReference type="Gene3D" id="3.40.50.1820">
    <property type="entry name" value="alpha/beta hydrolase"/>
    <property type="match status" value="1"/>
</dbReference>
<dbReference type="PANTHER" id="PTHR37017:SF10">
    <property type="entry name" value="AB HYDROLASE-1 DOMAIN-CONTAINING PROTEIN"/>
    <property type="match status" value="1"/>
</dbReference>
<dbReference type="InterPro" id="IPR029058">
    <property type="entry name" value="AB_hydrolase_fold"/>
</dbReference>
<dbReference type="InterPro" id="IPR052897">
    <property type="entry name" value="Sec-Metab_Biosynth_Hydrolase"/>
</dbReference>
<evidence type="ECO:0000259" key="1">
    <source>
        <dbReference type="Pfam" id="PF12697"/>
    </source>
</evidence>
<protein>
    <recommendedName>
        <fullName evidence="1">AB hydrolase-1 domain-containing protein</fullName>
    </recommendedName>
</protein>
<dbReference type="PANTHER" id="PTHR37017">
    <property type="entry name" value="AB HYDROLASE-1 DOMAIN-CONTAINING PROTEIN-RELATED"/>
    <property type="match status" value="1"/>
</dbReference>
<gene>
    <name evidence="2" type="ORF">BDV23DRAFT_171625</name>
</gene>
<dbReference type="AlphaFoldDB" id="A0A5N7CCX2"/>
<reference evidence="2" key="1">
    <citation type="submission" date="2019-04" db="EMBL/GenBank/DDBJ databases">
        <title>Friends and foes A comparative genomics studyof 23 Aspergillus species from section Flavi.</title>
        <authorList>
            <consortium name="DOE Joint Genome Institute"/>
            <person name="Kjaerbolling I."/>
            <person name="Vesth T."/>
            <person name="Frisvad J.C."/>
            <person name="Nybo J.L."/>
            <person name="Theobald S."/>
            <person name="Kildgaard S."/>
            <person name="Isbrandt T."/>
            <person name="Kuo A."/>
            <person name="Sato A."/>
            <person name="Lyhne E.K."/>
            <person name="Kogle M.E."/>
            <person name="Wiebenga A."/>
            <person name="Kun R.S."/>
            <person name="Lubbers R.J."/>
            <person name="Makela M.R."/>
            <person name="Barry K."/>
            <person name="Chovatia M."/>
            <person name="Clum A."/>
            <person name="Daum C."/>
            <person name="Haridas S."/>
            <person name="He G."/>
            <person name="LaButti K."/>
            <person name="Lipzen A."/>
            <person name="Mondo S."/>
            <person name="Riley R."/>
            <person name="Salamov A."/>
            <person name="Simmons B.A."/>
            <person name="Magnuson J.K."/>
            <person name="Henrissat B."/>
            <person name="Mortensen U.H."/>
            <person name="Larsen T.O."/>
            <person name="Devries R.P."/>
            <person name="Grigoriev I.V."/>
            <person name="Machida M."/>
            <person name="Baker S.E."/>
            <person name="Andersen M.R."/>
        </authorList>
    </citation>
    <scope>NUCLEOTIDE SEQUENCE [LARGE SCALE GENOMIC DNA]</scope>
    <source>
        <strain evidence="2">IBT 14317</strain>
    </source>
</reference>
<dbReference type="SUPFAM" id="SSF53474">
    <property type="entry name" value="alpha/beta-Hydrolases"/>
    <property type="match status" value="1"/>
</dbReference>
<dbReference type="Proteomes" id="UP000326877">
    <property type="component" value="Unassembled WGS sequence"/>
</dbReference>
<dbReference type="Pfam" id="PF12697">
    <property type="entry name" value="Abhydrolase_6"/>
    <property type="match status" value="1"/>
</dbReference>
<dbReference type="EMBL" id="ML735245">
    <property type="protein sequence ID" value="KAE8391443.1"/>
    <property type="molecule type" value="Genomic_DNA"/>
</dbReference>